<evidence type="ECO:0000256" key="2">
    <source>
        <dbReference type="ARBA" id="ARBA00023015"/>
    </source>
</evidence>
<dbReference type="GO" id="GO:0000155">
    <property type="term" value="F:phosphorelay sensor kinase activity"/>
    <property type="evidence" value="ECO:0007669"/>
    <property type="project" value="TreeGrafter"/>
</dbReference>
<evidence type="ECO:0000313" key="7">
    <source>
        <dbReference type="EMBL" id="TMM56641.1"/>
    </source>
</evidence>
<dbReference type="InterPro" id="IPR018062">
    <property type="entry name" value="HTH_AraC-typ_CS"/>
</dbReference>
<dbReference type="InterPro" id="IPR009057">
    <property type="entry name" value="Homeodomain-like_sf"/>
</dbReference>
<keyword evidence="5" id="KW-1133">Transmembrane helix</keyword>
<keyword evidence="5" id="KW-0472">Membrane</keyword>
<dbReference type="GO" id="GO:0043565">
    <property type="term" value="F:sequence-specific DNA binding"/>
    <property type="evidence" value="ECO:0007669"/>
    <property type="project" value="InterPro"/>
</dbReference>
<dbReference type="PROSITE" id="PS01124">
    <property type="entry name" value="HTH_ARAC_FAMILY_2"/>
    <property type="match status" value="1"/>
</dbReference>
<dbReference type="InterPro" id="IPR018060">
    <property type="entry name" value="HTH_AraC"/>
</dbReference>
<evidence type="ECO:0000256" key="3">
    <source>
        <dbReference type="ARBA" id="ARBA00023125"/>
    </source>
</evidence>
<dbReference type="Proteomes" id="UP000310314">
    <property type="component" value="Unassembled WGS sequence"/>
</dbReference>
<dbReference type="Pfam" id="PF12833">
    <property type="entry name" value="HTH_18"/>
    <property type="match status" value="1"/>
</dbReference>
<evidence type="ECO:0000256" key="1">
    <source>
        <dbReference type="ARBA" id="ARBA00022553"/>
    </source>
</evidence>
<dbReference type="OrthoDB" id="358279at2"/>
<accession>A0A5S3PPP1</accession>
<dbReference type="PROSITE" id="PS00041">
    <property type="entry name" value="HTH_ARAC_FAMILY_1"/>
    <property type="match status" value="1"/>
</dbReference>
<evidence type="ECO:0000259" key="6">
    <source>
        <dbReference type="PROSITE" id="PS01124"/>
    </source>
</evidence>
<dbReference type="AlphaFoldDB" id="A0A5S3PPP1"/>
<evidence type="ECO:0000313" key="8">
    <source>
        <dbReference type="Proteomes" id="UP000310314"/>
    </source>
</evidence>
<name>A0A5S3PPP1_9FLAO</name>
<dbReference type="RefSeq" id="WP_138657625.1">
    <property type="nucleotide sequence ID" value="NZ_VATY01000002.1"/>
</dbReference>
<evidence type="ECO:0000256" key="5">
    <source>
        <dbReference type="SAM" id="Phobius"/>
    </source>
</evidence>
<dbReference type="Gene3D" id="1.10.10.60">
    <property type="entry name" value="Homeodomain-like"/>
    <property type="match status" value="1"/>
</dbReference>
<dbReference type="GO" id="GO:0003700">
    <property type="term" value="F:DNA-binding transcription factor activity"/>
    <property type="evidence" value="ECO:0007669"/>
    <property type="project" value="InterPro"/>
</dbReference>
<keyword evidence="4" id="KW-0804">Transcription</keyword>
<dbReference type="SUPFAM" id="SSF63829">
    <property type="entry name" value="Calcium-dependent phosphotriesterase"/>
    <property type="match status" value="3"/>
</dbReference>
<dbReference type="InterPro" id="IPR020449">
    <property type="entry name" value="Tscrpt_reg_AraC-type_HTH"/>
</dbReference>
<dbReference type="EMBL" id="VATY01000002">
    <property type="protein sequence ID" value="TMM56641.1"/>
    <property type="molecule type" value="Genomic_DNA"/>
</dbReference>
<dbReference type="Gene3D" id="2.130.10.10">
    <property type="entry name" value="YVTN repeat-like/Quinoprotein amine dehydrogenase"/>
    <property type="match status" value="2"/>
</dbReference>
<feature type="domain" description="HTH araC/xylS-type" evidence="6">
    <location>
        <begin position="854"/>
        <end position="952"/>
    </location>
</feature>
<keyword evidence="8" id="KW-1185">Reference proteome</keyword>
<sequence>MRFNLVGYIYLLLSFYGNGQGIQNNFKHLSLEDGLSQSSVAPIIKDSEGFMWFGTEDGLNRYDGSNFKVYRHQPNDKESLSNSYILSIMEEKDGFLWVGTKNGLNYFNPNTEKFQRFLQNSKNSKNSGSQSITSLEKDADGNLLVGTGNGLYKYDATLGFIPILPSNSNEPYHVVSTAKDKEGNLWVHTTETLEKLNYKNGRFSEPIIQMSFEKSFDGDLLFDEQYLWVATDKGITKFNTKTKASKKFNFFGLQNSIKGSTKIFCVRKATNEKLWLGSIGNGLILFDKKTGSFQNYVHDLNNRRSLSSNAVGSVFQDETGILWVGTISGGINKYDPNQTKFEHFKKEPGNENSLSDNSVRALLRDRDGDLWVGTHKGLNRIDASSGNNIVYTSTLGKPSTISSNVVRSLAEDSDGTIWIGTWDHGLNSFDKKSGIFKRYYTLPGQKDSINHVPALTTDIHGNLWVGANGLWKYDPRTKQSKRYLTHKKGNHQYYIRSLCFDKKSILWIGTNENGLLRLDTSSGAFTQFLHDPAEPKSLANNSVVSLALDKQGYLWSGTYGGGLNIFDPSNESFKHYDTRNGLVNDVIYGILIDLQGFVWFTSNAGLCRFDSKNEVFNYFGTEYGIQSEEFNAGAYYQSDSGEFFFGGINGYNAFYPLSIKKETKTEKIVFTSFELPDDRNNLDLNTFLDKNISRAERISLPYNRNTITIKFAELNYSNNLDHNYEYQLLGNDEQWHNLGRKQNITLSGLNPGSSTLWVRAHNDSTQGASIKIAVSPPLWRTNWAYAAYLLAVVLVGTFFFRNRRRFEQRRREFELKITNWENENGSTVTPKSTLAISLQEKDEEVVSMDQKFLDRAIQIVEENIGDSSFDVEKFKDEMFMSRSKLHRKLKSATGNSTTEFIRLIRLKRAAQLLKGNTGTVTEIAYKVGFENVGYFSKCFSETFGVPPSQYNP</sequence>
<organism evidence="7 8">
    <name type="scientific">Maribacter algarum</name>
    <name type="common">ex Zhang et al. 2020</name>
    <dbReference type="NCBI Taxonomy" id="2578118"/>
    <lineage>
        <taxon>Bacteria</taxon>
        <taxon>Pseudomonadati</taxon>
        <taxon>Bacteroidota</taxon>
        <taxon>Flavobacteriia</taxon>
        <taxon>Flavobacteriales</taxon>
        <taxon>Flavobacteriaceae</taxon>
        <taxon>Maribacter</taxon>
    </lineage>
</organism>
<keyword evidence="2" id="KW-0805">Transcription regulation</keyword>
<feature type="transmembrane region" description="Helical" evidence="5">
    <location>
        <begin position="783"/>
        <end position="801"/>
    </location>
</feature>
<dbReference type="SUPFAM" id="SSF46689">
    <property type="entry name" value="Homeodomain-like"/>
    <property type="match status" value="1"/>
</dbReference>
<dbReference type="PANTHER" id="PTHR43547">
    <property type="entry name" value="TWO-COMPONENT HISTIDINE KINASE"/>
    <property type="match status" value="1"/>
</dbReference>
<reference evidence="7 8" key="1">
    <citation type="submission" date="2019-05" db="EMBL/GenBank/DDBJ databases">
        <authorList>
            <person name="Zhang J.-Y."/>
            <person name="Feg X."/>
            <person name="Du Z.-J."/>
        </authorList>
    </citation>
    <scope>NUCLEOTIDE SEQUENCE [LARGE SCALE GENOMIC DNA]</scope>
    <source>
        <strain evidence="7 8">RZ26</strain>
    </source>
</reference>
<keyword evidence="3" id="KW-0238">DNA-binding</keyword>
<dbReference type="PRINTS" id="PR00032">
    <property type="entry name" value="HTHARAC"/>
</dbReference>
<keyword evidence="1" id="KW-0597">Phosphoprotein</keyword>
<protein>
    <submittedName>
        <fullName evidence="7">Helix-turn-helix domain-containing protein</fullName>
    </submittedName>
</protein>
<dbReference type="FunFam" id="1.10.10.60:FF:000284">
    <property type="entry name" value="Two-component system sensor histidine kinase/response regulator"/>
    <property type="match status" value="1"/>
</dbReference>
<comment type="caution">
    <text evidence="7">The sequence shown here is derived from an EMBL/GenBank/DDBJ whole genome shotgun (WGS) entry which is preliminary data.</text>
</comment>
<dbReference type="PANTHER" id="PTHR43547:SF2">
    <property type="entry name" value="HYBRID SIGNAL TRANSDUCTION HISTIDINE KINASE C"/>
    <property type="match status" value="1"/>
</dbReference>
<keyword evidence="5" id="KW-0812">Transmembrane</keyword>
<dbReference type="Pfam" id="PF07494">
    <property type="entry name" value="Reg_prop"/>
    <property type="match status" value="5"/>
</dbReference>
<evidence type="ECO:0000256" key="4">
    <source>
        <dbReference type="ARBA" id="ARBA00023163"/>
    </source>
</evidence>
<proteinExistence type="predicted"/>
<dbReference type="InterPro" id="IPR011110">
    <property type="entry name" value="Reg_prop"/>
</dbReference>
<dbReference type="InterPro" id="IPR013783">
    <property type="entry name" value="Ig-like_fold"/>
</dbReference>
<dbReference type="Gene3D" id="2.60.40.10">
    <property type="entry name" value="Immunoglobulins"/>
    <property type="match status" value="1"/>
</dbReference>
<dbReference type="SMART" id="SM00342">
    <property type="entry name" value="HTH_ARAC"/>
    <property type="match status" value="1"/>
</dbReference>
<dbReference type="InterPro" id="IPR015943">
    <property type="entry name" value="WD40/YVTN_repeat-like_dom_sf"/>
</dbReference>
<gene>
    <name evidence="7" type="ORF">FEE95_09050</name>
</gene>